<dbReference type="AlphaFoldDB" id="A0A6M2DWW1"/>
<accession>A0A6M2DWW1</accession>
<evidence type="ECO:0000256" key="1">
    <source>
        <dbReference type="ARBA" id="ARBA00004141"/>
    </source>
</evidence>
<dbReference type="PANTHER" id="PTHR13144">
    <property type="entry name" value="TEX261 PROTEIN"/>
    <property type="match status" value="1"/>
</dbReference>
<dbReference type="GO" id="GO:0030134">
    <property type="term" value="C:COPII-coated ER to Golgi transport vesicle"/>
    <property type="evidence" value="ECO:0007669"/>
    <property type="project" value="TreeGrafter"/>
</dbReference>
<evidence type="ECO:0000256" key="4">
    <source>
        <dbReference type="ARBA" id="ARBA00022692"/>
    </source>
</evidence>
<feature type="transmembrane region" description="Helical" evidence="7">
    <location>
        <begin position="43"/>
        <end position="61"/>
    </location>
</feature>
<proteinExistence type="inferred from homology"/>
<feature type="transmembrane region" description="Helical" evidence="7">
    <location>
        <begin position="67"/>
        <end position="84"/>
    </location>
</feature>
<name>A0A6M2DWW1_XENCH</name>
<comment type="similarity">
    <text evidence="2">Belongs to the SVP26 family.</text>
</comment>
<reference evidence="8" key="1">
    <citation type="submission" date="2020-03" db="EMBL/GenBank/DDBJ databases">
        <title>Transcriptomic Profiling of the Digestive Tract of the Rat Flea, Xenopsylla cheopis, Following Blood Feeding and Infection with Yersinia pestis.</title>
        <authorList>
            <person name="Bland D.M."/>
            <person name="Martens C.A."/>
            <person name="Virtaneva K."/>
            <person name="Kanakabandi K."/>
            <person name="Long D."/>
            <person name="Rosenke R."/>
            <person name="Saturday G.A."/>
            <person name="Hoyt F.H."/>
            <person name="Bruno D.P."/>
            <person name="Ribeiro J.M.C."/>
            <person name="Hinnebusch J."/>
        </authorList>
    </citation>
    <scope>NUCLEOTIDE SEQUENCE</scope>
</reference>
<sequence length="200" mass="23247">MWFLHTLSYFSLLVQIVFITISIAAGLYYLAELVEEHTVVAKQAIYVMVSISILIYIGFIFFETFSWFLIICGLAAQLFHCIILKNFPFVQLSSFSFITTVMLLVFNHYLAFMFFAENYHPFSEVMAYFILCLWLVPFSLFVSLSANDNVLPTTREKTSLLRDNDIVSHYFSKNGQKSGLLTLFNLLRDYVLPQRNKKSF</sequence>
<dbReference type="Pfam" id="PF04148">
    <property type="entry name" value="Erv26"/>
    <property type="match status" value="1"/>
</dbReference>
<evidence type="ECO:0000256" key="7">
    <source>
        <dbReference type="SAM" id="Phobius"/>
    </source>
</evidence>
<dbReference type="GO" id="GO:0000139">
    <property type="term" value="C:Golgi membrane"/>
    <property type="evidence" value="ECO:0007669"/>
    <property type="project" value="TreeGrafter"/>
</dbReference>
<feature type="transmembrane region" description="Helical" evidence="7">
    <location>
        <begin position="12"/>
        <end position="31"/>
    </location>
</feature>
<keyword evidence="5 7" id="KW-1133">Transmembrane helix</keyword>
<dbReference type="GO" id="GO:0005789">
    <property type="term" value="C:endoplasmic reticulum membrane"/>
    <property type="evidence" value="ECO:0007669"/>
    <property type="project" value="TreeGrafter"/>
</dbReference>
<feature type="transmembrane region" description="Helical" evidence="7">
    <location>
        <begin position="96"/>
        <end position="115"/>
    </location>
</feature>
<dbReference type="PANTHER" id="PTHR13144:SF0">
    <property type="entry name" value="PROTEIN TEX261"/>
    <property type="match status" value="1"/>
</dbReference>
<feature type="transmembrane region" description="Helical" evidence="7">
    <location>
        <begin position="127"/>
        <end position="147"/>
    </location>
</feature>
<evidence type="ECO:0000256" key="2">
    <source>
        <dbReference type="ARBA" id="ARBA00008096"/>
    </source>
</evidence>
<dbReference type="GO" id="GO:0097020">
    <property type="term" value="F:COPII receptor activity"/>
    <property type="evidence" value="ECO:0007669"/>
    <property type="project" value="InterPro"/>
</dbReference>
<organism evidence="8">
    <name type="scientific">Xenopsylla cheopis</name>
    <name type="common">Oriental rat flea</name>
    <name type="synonym">Pulex cheopis</name>
    <dbReference type="NCBI Taxonomy" id="163159"/>
    <lineage>
        <taxon>Eukaryota</taxon>
        <taxon>Metazoa</taxon>
        <taxon>Ecdysozoa</taxon>
        <taxon>Arthropoda</taxon>
        <taxon>Hexapoda</taxon>
        <taxon>Insecta</taxon>
        <taxon>Pterygota</taxon>
        <taxon>Neoptera</taxon>
        <taxon>Endopterygota</taxon>
        <taxon>Siphonaptera</taxon>
        <taxon>Pulicidae</taxon>
        <taxon>Xenopsyllinae</taxon>
        <taxon>Xenopsylla</taxon>
    </lineage>
</organism>
<dbReference type="EMBL" id="GIIL01006827">
    <property type="protein sequence ID" value="NOV50553.1"/>
    <property type="molecule type" value="Transcribed_RNA"/>
</dbReference>
<comment type="subcellular location">
    <subcellularLocation>
        <location evidence="1">Membrane</location>
        <topology evidence="1">Multi-pass membrane protein</topology>
    </subcellularLocation>
</comment>
<evidence type="ECO:0000256" key="6">
    <source>
        <dbReference type="ARBA" id="ARBA00023136"/>
    </source>
</evidence>
<evidence type="ECO:0000256" key="5">
    <source>
        <dbReference type="ARBA" id="ARBA00022989"/>
    </source>
</evidence>
<evidence type="ECO:0000256" key="3">
    <source>
        <dbReference type="ARBA" id="ARBA00017877"/>
    </source>
</evidence>
<keyword evidence="4 7" id="KW-0812">Transmembrane</keyword>
<evidence type="ECO:0000313" key="8">
    <source>
        <dbReference type="EMBL" id="NOV50553.1"/>
    </source>
</evidence>
<dbReference type="InterPro" id="IPR007277">
    <property type="entry name" value="Svp26/Tex261"/>
</dbReference>
<keyword evidence="6 7" id="KW-0472">Membrane</keyword>
<dbReference type="GO" id="GO:0006888">
    <property type="term" value="P:endoplasmic reticulum to Golgi vesicle-mediated transport"/>
    <property type="evidence" value="ECO:0007669"/>
    <property type="project" value="InterPro"/>
</dbReference>
<protein>
    <recommendedName>
        <fullName evidence="3">Protein TEX261</fullName>
    </recommendedName>
</protein>